<dbReference type="GO" id="GO:0016020">
    <property type="term" value="C:membrane"/>
    <property type="evidence" value="ECO:0007669"/>
    <property type="project" value="TreeGrafter"/>
</dbReference>
<dbReference type="EMBL" id="LBBT01000194">
    <property type="protein sequence ID" value="KKY01349.1"/>
    <property type="molecule type" value="Genomic_DNA"/>
</dbReference>
<dbReference type="CDD" id="cd10917">
    <property type="entry name" value="CE4_NodB_like_6s_7s"/>
    <property type="match status" value="1"/>
</dbReference>
<protein>
    <submittedName>
        <fullName evidence="2">Polysaccharide deacetylase</fullName>
    </submittedName>
</protein>
<dbReference type="InterPro" id="IPR002509">
    <property type="entry name" value="NODB_dom"/>
</dbReference>
<comment type="caution">
    <text evidence="2">The sequence shown here is derived from an EMBL/GenBank/DDBJ whole genome shotgun (WGS) entry which is preliminary data.</text>
</comment>
<dbReference type="GO" id="GO:0005975">
    <property type="term" value="P:carbohydrate metabolic process"/>
    <property type="evidence" value="ECO:0007669"/>
    <property type="project" value="InterPro"/>
</dbReference>
<evidence type="ECO:0000259" key="1">
    <source>
        <dbReference type="PROSITE" id="PS51677"/>
    </source>
</evidence>
<dbReference type="PROSITE" id="PS51677">
    <property type="entry name" value="NODB"/>
    <property type="match status" value="1"/>
</dbReference>
<dbReference type="Pfam" id="PF01522">
    <property type="entry name" value="Polysacc_deac_1"/>
    <property type="match status" value="1"/>
</dbReference>
<proteinExistence type="predicted"/>
<keyword evidence="3" id="KW-1185">Reference proteome</keyword>
<dbReference type="OrthoDB" id="9806342at2"/>
<organism evidence="2 3">
    <name type="scientific">Paraclostridium benzoelyticum</name>
    <dbReference type="NCBI Taxonomy" id="1629550"/>
    <lineage>
        <taxon>Bacteria</taxon>
        <taxon>Bacillati</taxon>
        <taxon>Bacillota</taxon>
        <taxon>Clostridia</taxon>
        <taxon>Peptostreptococcales</taxon>
        <taxon>Peptostreptococcaceae</taxon>
        <taxon>Paraclostridium</taxon>
    </lineage>
</organism>
<dbReference type="RefSeq" id="WP_046822976.1">
    <property type="nucleotide sequence ID" value="NZ_LBBT01000194.1"/>
</dbReference>
<dbReference type="AlphaFoldDB" id="A0A0M3DIS9"/>
<reference evidence="2 3" key="1">
    <citation type="submission" date="2015-04" db="EMBL/GenBank/DDBJ databases">
        <title>Microcin producing Clostridium sp. JC272T.</title>
        <authorList>
            <person name="Jyothsna T."/>
            <person name="Sasikala C."/>
            <person name="Ramana C."/>
        </authorList>
    </citation>
    <scope>NUCLEOTIDE SEQUENCE [LARGE SCALE GENOMIC DNA]</scope>
    <source>
        <strain evidence="2 3">JC272</strain>
    </source>
</reference>
<dbReference type="PANTHER" id="PTHR10587:SF128">
    <property type="entry name" value="POLYSACCHARIDE DEACETYLASE PDAB-RELATED"/>
    <property type="match status" value="1"/>
</dbReference>
<dbReference type="PANTHER" id="PTHR10587">
    <property type="entry name" value="GLYCOSYL TRANSFERASE-RELATED"/>
    <property type="match status" value="1"/>
</dbReference>
<dbReference type="GO" id="GO:0016810">
    <property type="term" value="F:hydrolase activity, acting on carbon-nitrogen (but not peptide) bonds"/>
    <property type="evidence" value="ECO:0007669"/>
    <property type="project" value="InterPro"/>
</dbReference>
<dbReference type="PATRIC" id="fig|1629550.3.peg.1264"/>
<dbReference type="Gene3D" id="3.20.20.370">
    <property type="entry name" value="Glycoside hydrolase/deacetylase"/>
    <property type="match status" value="1"/>
</dbReference>
<accession>A0A0M3DIS9</accession>
<dbReference type="InterPro" id="IPR011330">
    <property type="entry name" value="Glyco_hydro/deAcase_b/a-brl"/>
</dbReference>
<evidence type="ECO:0000313" key="2">
    <source>
        <dbReference type="EMBL" id="KKY01349.1"/>
    </source>
</evidence>
<feature type="domain" description="NodB homology" evidence="1">
    <location>
        <begin position="54"/>
        <end position="233"/>
    </location>
</feature>
<sequence length="254" mass="28916">MNKKITEIKSLISSFLFFAFTLTIVFGVVYSVRYIGENMSNEKMPISKVETDDRKISLTFDIASGSSNIETILDTLDKYNVKASFFLVGNWVDENEKIVKEISERGHDIGNHSNSHPNMKEISESDLKNELTETSSKIESITGEKTTMYRPPFGEFDNKSLKVCEELGYTVVSWDIDSFDWKEIGPNFVTEKVLKGVQPGSIVLFHGNINNSEQYLEKTISKLKEKYEIVPLSKLMYNEGYEVDSNGIQKLRSN</sequence>
<dbReference type="Proteomes" id="UP000034407">
    <property type="component" value="Unassembled WGS sequence"/>
</dbReference>
<dbReference type="SUPFAM" id="SSF88713">
    <property type="entry name" value="Glycoside hydrolase/deacetylase"/>
    <property type="match status" value="1"/>
</dbReference>
<gene>
    <name evidence="2" type="ORF">VN21_09095</name>
</gene>
<name>A0A0M3DIS9_9FIRM</name>
<evidence type="ECO:0000313" key="3">
    <source>
        <dbReference type="Proteomes" id="UP000034407"/>
    </source>
</evidence>
<dbReference type="InterPro" id="IPR050248">
    <property type="entry name" value="Polysacc_deacetylase_ArnD"/>
</dbReference>